<protein>
    <submittedName>
        <fullName evidence="2">Transposase DDE domain protein</fullName>
    </submittedName>
</protein>
<dbReference type="EMBL" id="CP036349">
    <property type="protein sequence ID" value="QDV74117.1"/>
    <property type="molecule type" value="Genomic_DNA"/>
</dbReference>
<dbReference type="KEGG" id="bmei:Spa11_23160"/>
<reference evidence="2 3" key="1">
    <citation type="submission" date="2019-02" db="EMBL/GenBank/DDBJ databases">
        <title>Deep-cultivation of Planctomycetes and their phenomic and genomic characterization uncovers novel biology.</title>
        <authorList>
            <person name="Wiegand S."/>
            <person name="Jogler M."/>
            <person name="Boedeker C."/>
            <person name="Pinto D."/>
            <person name="Vollmers J."/>
            <person name="Rivas-Marin E."/>
            <person name="Kohn T."/>
            <person name="Peeters S.H."/>
            <person name="Heuer A."/>
            <person name="Rast P."/>
            <person name="Oberbeckmann S."/>
            <person name="Bunk B."/>
            <person name="Jeske O."/>
            <person name="Meyerdierks A."/>
            <person name="Storesund J.E."/>
            <person name="Kallscheuer N."/>
            <person name="Luecker S."/>
            <person name="Lage O.M."/>
            <person name="Pohl T."/>
            <person name="Merkel B.J."/>
            <person name="Hornburger P."/>
            <person name="Mueller R.-W."/>
            <person name="Bruemmer F."/>
            <person name="Labrenz M."/>
            <person name="Spormann A.M."/>
            <person name="Op den Camp H."/>
            <person name="Overmann J."/>
            <person name="Amann R."/>
            <person name="Jetten M.S.M."/>
            <person name="Mascher T."/>
            <person name="Medema M.H."/>
            <person name="Devos D.P."/>
            <person name="Kaster A.-K."/>
            <person name="Ovreas L."/>
            <person name="Rohde M."/>
            <person name="Galperin M.Y."/>
            <person name="Jogler C."/>
        </authorList>
    </citation>
    <scope>NUCLEOTIDE SEQUENCE [LARGE SCALE GENOMIC DNA]</scope>
    <source>
        <strain evidence="2 3">Spa11</strain>
    </source>
</reference>
<feature type="domain" description="Transposase DDE" evidence="1">
    <location>
        <begin position="3"/>
        <end position="42"/>
    </location>
</feature>
<organism evidence="2 3">
    <name type="scientific">Botrimarina mediterranea</name>
    <dbReference type="NCBI Taxonomy" id="2528022"/>
    <lineage>
        <taxon>Bacteria</taxon>
        <taxon>Pseudomonadati</taxon>
        <taxon>Planctomycetota</taxon>
        <taxon>Planctomycetia</taxon>
        <taxon>Pirellulales</taxon>
        <taxon>Lacipirellulaceae</taxon>
        <taxon>Botrimarina</taxon>
    </lineage>
</organism>
<dbReference type="RefSeq" id="WP_145112237.1">
    <property type="nucleotide sequence ID" value="NZ_CP036350.1"/>
</dbReference>
<dbReference type="PANTHER" id="PTHR30007">
    <property type="entry name" value="PHP DOMAIN PROTEIN"/>
    <property type="match status" value="1"/>
</dbReference>
<sequence length="54" mass="6747">MLPKRWSVERTFAWLMRYRRQSRDYKHNPHTSETMIYIAMTNFMSRRLARIKAI</sequence>
<dbReference type="Pfam" id="PF13586">
    <property type="entry name" value="DDE_Tnp_1_2"/>
    <property type="match status" value="1"/>
</dbReference>
<evidence type="ECO:0000259" key="1">
    <source>
        <dbReference type="Pfam" id="PF13586"/>
    </source>
</evidence>
<gene>
    <name evidence="2" type="ORF">Spa11_23160</name>
</gene>
<dbReference type="AlphaFoldDB" id="A0A518K8M2"/>
<accession>A0A518K8M2</accession>
<name>A0A518K8M2_9BACT</name>
<keyword evidence="3" id="KW-1185">Reference proteome</keyword>
<evidence type="ECO:0000313" key="3">
    <source>
        <dbReference type="Proteomes" id="UP000316426"/>
    </source>
</evidence>
<dbReference type="Proteomes" id="UP000316426">
    <property type="component" value="Chromosome"/>
</dbReference>
<dbReference type="PANTHER" id="PTHR30007:SF0">
    <property type="entry name" value="TRANSPOSASE"/>
    <property type="match status" value="1"/>
</dbReference>
<proteinExistence type="predicted"/>
<dbReference type="InterPro" id="IPR025668">
    <property type="entry name" value="Tnp_DDE_dom"/>
</dbReference>
<evidence type="ECO:0000313" key="2">
    <source>
        <dbReference type="EMBL" id="QDV74117.1"/>
    </source>
</evidence>